<dbReference type="AlphaFoldDB" id="A0A9R1T5K7"/>
<evidence type="ECO:0000313" key="2">
    <source>
        <dbReference type="RefSeq" id="XP_011303140.1"/>
    </source>
</evidence>
<keyword evidence="1" id="KW-1185">Reference proteome</keyword>
<reference evidence="2" key="1">
    <citation type="submission" date="2025-08" db="UniProtKB">
        <authorList>
            <consortium name="RefSeq"/>
        </authorList>
    </citation>
    <scope>IDENTIFICATION</scope>
    <source>
        <strain evidence="2">USDA-PBARC FA_bdor</strain>
        <tissue evidence="2">Whole organism</tissue>
    </source>
</reference>
<dbReference type="GO" id="GO:0035861">
    <property type="term" value="C:site of double-strand break"/>
    <property type="evidence" value="ECO:0007669"/>
    <property type="project" value="TreeGrafter"/>
</dbReference>
<dbReference type="PANTHER" id="PTHR21615">
    <property type="entry name" value="CYCLIN N-TERMINAL DOMAIN-CONTAINING PROTEIN 1"/>
    <property type="match status" value="1"/>
</dbReference>
<protein>
    <submittedName>
        <fullName evidence="2">Cyclin N-terminal domain-containing protein 1-like</fullName>
    </submittedName>
</protein>
<accession>A0A9R1T5K7</accession>
<dbReference type="OrthoDB" id="9983043at2759"/>
<proteinExistence type="predicted"/>
<dbReference type="SUPFAM" id="SSF47954">
    <property type="entry name" value="Cyclin-like"/>
    <property type="match status" value="1"/>
</dbReference>
<dbReference type="InterPro" id="IPR036915">
    <property type="entry name" value="Cyclin-like_sf"/>
</dbReference>
<evidence type="ECO:0000313" key="1">
    <source>
        <dbReference type="Proteomes" id="UP000694866"/>
    </source>
</evidence>
<dbReference type="Proteomes" id="UP000694866">
    <property type="component" value="Unplaced"/>
</dbReference>
<organism evidence="1 2">
    <name type="scientific">Fopius arisanus</name>
    <dbReference type="NCBI Taxonomy" id="64838"/>
    <lineage>
        <taxon>Eukaryota</taxon>
        <taxon>Metazoa</taxon>
        <taxon>Ecdysozoa</taxon>
        <taxon>Arthropoda</taxon>
        <taxon>Hexapoda</taxon>
        <taxon>Insecta</taxon>
        <taxon>Pterygota</taxon>
        <taxon>Neoptera</taxon>
        <taxon>Endopterygota</taxon>
        <taxon>Hymenoptera</taxon>
        <taxon>Apocrita</taxon>
        <taxon>Ichneumonoidea</taxon>
        <taxon>Braconidae</taxon>
        <taxon>Opiinae</taxon>
        <taxon>Fopius</taxon>
    </lineage>
</organism>
<sequence length="301" mass="34721">MKEVNMSTNMTLTEPLISEWLKYIQEVNSEQEEVIRTGREFFIPFIAIPTTVVEKVFIIVDSFALGPRTKYLALYIYEKFLCNEFWGIYKEHENHPGSEDFKHACDRVSRVLMLRLMSCIQLASKMDSHLLALGITQVLSALGRLEPNHQFTRFAVMLSEIKVFTTINFKIPLITPLDCIEVLLTASRLDKINKLYDTTIHVLDMTYLQHQQLFSQLQLVSHGSLAKTKEDKLNFMAMESDILFISAAVIRCSMEILHIKEGTIAGVLRKFEELVKIDRKDIDNLGRMIMTMLDLDNDSDF</sequence>
<dbReference type="PANTHER" id="PTHR21615:SF2">
    <property type="entry name" value="CYCLIN N-TERMINAL DOMAIN-CONTAINING PROTEIN 1"/>
    <property type="match status" value="1"/>
</dbReference>
<name>A0A9R1T5K7_9HYME</name>
<gene>
    <name evidence="2" type="primary">LOC105266564</name>
</gene>
<dbReference type="GeneID" id="105266564"/>
<dbReference type="RefSeq" id="XP_011303140.1">
    <property type="nucleotide sequence ID" value="XM_011304838.1"/>
</dbReference>
<dbReference type="KEGG" id="fas:105266564"/>
<dbReference type="GO" id="GO:0007131">
    <property type="term" value="P:reciprocal meiotic recombination"/>
    <property type="evidence" value="ECO:0007669"/>
    <property type="project" value="TreeGrafter"/>
</dbReference>